<evidence type="ECO:0000256" key="1">
    <source>
        <dbReference type="ARBA" id="ARBA00004651"/>
    </source>
</evidence>
<keyword evidence="7 9" id="KW-0472">Membrane</keyword>
<reference evidence="10" key="2">
    <citation type="submission" date="2021-04" db="EMBL/GenBank/DDBJ databases">
        <authorList>
            <person name="Gilroy R."/>
        </authorList>
    </citation>
    <scope>NUCLEOTIDE SEQUENCE</scope>
    <source>
        <strain evidence="10">CHK192-19661</strain>
    </source>
</reference>
<evidence type="ECO:0000256" key="5">
    <source>
        <dbReference type="ARBA" id="ARBA00022692"/>
    </source>
</evidence>
<feature type="transmembrane region" description="Helical" evidence="9">
    <location>
        <begin position="48"/>
        <end position="70"/>
    </location>
</feature>
<dbReference type="PANTHER" id="PTHR38438">
    <property type="entry name" value="RIBOFLAVIN TRANSPORTER RIBU"/>
    <property type="match status" value="1"/>
</dbReference>
<dbReference type="Pfam" id="PF12822">
    <property type="entry name" value="ECF_trnsprt"/>
    <property type="match status" value="1"/>
</dbReference>
<feature type="transmembrane region" description="Helical" evidence="9">
    <location>
        <begin position="82"/>
        <end position="105"/>
    </location>
</feature>
<evidence type="ECO:0000256" key="2">
    <source>
        <dbReference type="ARBA" id="ARBA00005540"/>
    </source>
</evidence>
<evidence type="ECO:0000256" key="6">
    <source>
        <dbReference type="ARBA" id="ARBA00022989"/>
    </source>
</evidence>
<comment type="similarity">
    <text evidence="2">Belongs to the prokaryotic riboflavin transporter (P-RFT) (TC 2.A.87) family.</text>
</comment>
<dbReference type="AlphaFoldDB" id="A0A9D2D732"/>
<evidence type="ECO:0000313" key="10">
    <source>
        <dbReference type="EMBL" id="HIZ09650.1"/>
    </source>
</evidence>
<dbReference type="InterPro" id="IPR025720">
    <property type="entry name" value="RibU"/>
</dbReference>
<evidence type="ECO:0000256" key="3">
    <source>
        <dbReference type="ARBA" id="ARBA00022448"/>
    </source>
</evidence>
<comment type="subcellular location">
    <subcellularLocation>
        <location evidence="1">Cell membrane</location>
        <topology evidence="1">Multi-pass membrane protein</topology>
    </subcellularLocation>
</comment>
<reference evidence="10" key="1">
    <citation type="journal article" date="2021" name="PeerJ">
        <title>Extensive microbial diversity within the chicken gut microbiome revealed by metagenomics and culture.</title>
        <authorList>
            <person name="Gilroy R."/>
            <person name="Ravi A."/>
            <person name="Getino M."/>
            <person name="Pursley I."/>
            <person name="Horton D.L."/>
            <person name="Alikhan N.F."/>
            <person name="Baker D."/>
            <person name="Gharbi K."/>
            <person name="Hall N."/>
            <person name="Watson M."/>
            <person name="Adriaenssens E.M."/>
            <person name="Foster-Nyarko E."/>
            <person name="Jarju S."/>
            <person name="Secka A."/>
            <person name="Antonio M."/>
            <person name="Oren A."/>
            <person name="Chaudhuri R.R."/>
            <person name="La Ragione R."/>
            <person name="Hildebrand F."/>
            <person name="Pallen M.J."/>
        </authorList>
    </citation>
    <scope>NUCLEOTIDE SEQUENCE</scope>
    <source>
        <strain evidence="10">CHK192-19661</strain>
    </source>
</reference>
<evidence type="ECO:0000256" key="4">
    <source>
        <dbReference type="ARBA" id="ARBA00022475"/>
    </source>
</evidence>
<name>A0A9D2D732_9FIRM</name>
<keyword evidence="4" id="KW-1003">Cell membrane</keyword>
<keyword evidence="3" id="KW-0813">Transport</keyword>
<keyword evidence="5 9" id="KW-0812">Transmembrane</keyword>
<evidence type="ECO:0000256" key="9">
    <source>
        <dbReference type="SAM" id="Phobius"/>
    </source>
</evidence>
<protein>
    <submittedName>
        <fullName evidence="10">ECF transporter S component</fullName>
    </submittedName>
</protein>
<comment type="caution">
    <text evidence="10">The sequence shown here is derived from an EMBL/GenBank/DDBJ whole genome shotgun (WGS) entry which is preliminary data.</text>
</comment>
<feature type="transmembrane region" description="Helical" evidence="9">
    <location>
        <begin position="190"/>
        <end position="213"/>
    </location>
</feature>
<dbReference type="PANTHER" id="PTHR38438:SF1">
    <property type="entry name" value="RIBOFLAVIN TRANSPORTER RIBU"/>
    <property type="match status" value="1"/>
</dbReference>
<dbReference type="Gene3D" id="1.10.1760.20">
    <property type="match status" value="1"/>
</dbReference>
<gene>
    <name evidence="10" type="ORF">H9726_04090</name>
</gene>
<proteinExistence type="inferred from homology"/>
<dbReference type="EMBL" id="DXCF01000021">
    <property type="protein sequence ID" value="HIZ09650.1"/>
    <property type="molecule type" value="Genomic_DNA"/>
</dbReference>
<dbReference type="GO" id="GO:0032217">
    <property type="term" value="F:riboflavin transmembrane transporter activity"/>
    <property type="evidence" value="ECO:0007669"/>
    <property type="project" value="InterPro"/>
</dbReference>
<sequence>MKEEAVRRKEAQNEENVPAVSESSGASEQPAPAVQDKQAKRARFRKKYFSASTIAKIAMFAALAFAVSYLEFPIFPAASFLQMDFSCVFVLLGGFMFGPVAAVIISGVKECLRLFTTGTGGVGELANFIVTFSFVIVPTLVYRFRKGLPVVILTLAVGCFLQVGVSLLANRYINFPFFMGEGAAENFSRLWWYVLLFNLIKSVAISLVTVLLYKRISWLLNKF</sequence>
<evidence type="ECO:0000313" key="11">
    <source>
        <dbReference type="Proteomes" id="UP000824025"/>
    </source>
</evidence>
<evidence type="ECO:0000256" key="8">
    <source>
        <dbReference type="SAM" id="MobiDB-lite"/>
    </source>
</evidence>
<organism evidence="10 11">
    <name type="scientific">Candidatus Borkfalkia avicola</name>
    <dbReference type="NCBI Taxonomy" id="2838503"/>
    <lineage>
        <taxon>Bacteria</taxon>
        <taxon>Bacillati</taxon>
        <taxon>Bacillota</taxon>
        <taxon>Clostridia</taxon>
        <taxon>Christensenellales</taxon>
        <taxon>Christensenellaceae</taxon>
        <taxon>Candidatus Borkfalkia</taxon>
    </lineage>
</organism>
<dbReference type="Proteomes" id="UP000824025">
    <property type="component" value="Unassembled WGS sequence"/>
</dbReference>
<feature type="transmembrane region" description="Helical" evidence="9">
    <location>
        <begin position="125"/>
        <end position="144"/>
    </location>
</feature>
<feature type="compositionally biased region" description="Basic and acidic residues" evidence="8">
    <location>
        <begin position="1"/>
        <end position="12"/>
    </location>
</feature>
<feature type="transmembrane region" description="Helical" evidence="9">
    <location>
        <begin position="150"/>
        <end position="169"/>
    </location>
</feature>
<evidence type="ECO:0000256" key="7">
    <source>
        <dbReference type="ARBA" id="ARBA00023136"/>
    </source>
</evidence>
<feature type="region of interest" description="Disordered" evidence="8">
    <location>
        <begin position="1"/>
        <end position="37"/>
    </location>
</feature>
<dbReference type="InterPro" id="IPR024529">
    <property type="entry name" value="ECF_trnsprt_substrate-spec"/>
</dbReference>
<dbReference type="GO" id="GO:0005886">
    <property type="term" value="C:plasma membrane"/>
    <property type="evidence" value="ECO:0007669"/>
    <property type="project" value="UniProtKB-SubCell"/>
</dbReference>
<accession>A0A9D2D732</accession>
<keyword evidence="6 9" id="KW-1133">Transmembrane helix</keyword>